<dbReference type="Pfam" id="PF03478">
    <property type="entry name" value="Beta-prop_KIB1-4"/>
    <property type="match status" value="1"/>
</dbReference>
<keyword evidence="3" id="KW-1185">Reference proteome</keyword>
<organism evidence="2 3">
    <name type="scientific">Rhynchospora pubera</name>
    <dbReference type="NCBI Taxonomy" id="906938"/>
    <lineage>
        <taxon>Eukaryota</taxon>
        <taxon>Viridiplantae</taxon>
        <taxon>Streptophyta</taxon>
        <taxon>Embryophyta</taxon>
        <taxon>Tracheophyta</taxon>
        <taxon>Spermatophyta</taxon>
        <taxon>Magnoliopsida</taxon>
        <taxon>Liliopsida</taxon>
        <taxon>Poales</taxon>
        <taxon>Cyperaceae</taxon>
        <taxon>Cyperoideae</taxon>
        <taxon>Rhynchosporeae</taxon>
        <taxon>Rhynchospora</taxon>
    </lineage>
</organism>
<evidence type="ECO:0000259" key="1">
    <source>
        <dbReference type="Pfam" id="PF03478"/>
    </source>
</evidence>
<gene>
    <name evidence="2" type="ORF">LUZ62_016742</name>
</gene>
<proteinExistence type="predicted"/>
<comment type="caution">
    <text evidence="2">The sequence shown here is derived from an EMBL/GenBank/DDBJ whole genome shotgun (WGS) entry which is preliminary data.</text>
</comment>
<name>A0AAV8GL66_9POAL</name>
<dbReference type="InterPro" id="IPR005174">
    <property type="entry name" value="KIB1-4_b-propeller"/>
</dbReference>
<reference evidence="2" key="1">
    <citation type="submission" date="2022-08" db="EMBL/GenBank/DDBJ databases">
        <authorList>
            <person name="Marques A."/>
        </authorList>
    </citation>
    <scope>NUCLEOTIDE SEQUENCE</scope>
    <source>
        <strain evidence="2">RhyPub2mFocal</strain>
        <tissue evidence="2">Leaves</tissue>
    </source>
</reference>
<evidence type="ECO:0000313" key="3">
    <source>
        <dbReference type="Proteomes" id="UP001140206"/>
    </source>
</evidence>
<protein>
    <submittedName>
        <fullName evidence="2">F-box domain-containing protein</fullName>
    </submittedName>
</protein>
<evidence type="ECO:0000313" key="2">
    <source>
        <dbReference type="EMBL" id="KAJ4804176.1"/>
    </source>
</evidence>
<dbReference type="AlphaFoldDB" id="A0AAV8GL66"/>
<accession>A0AAV8GL66</accession>
<dbReference type="Proteomes" id="UP001140206">
    <property type="component" value="Chromosome 1"/>
</dbReference>
<dbReference type="PANTHER" id="PTHR33110">
    <property type="entry name" value="F-BOX/KELCH-REPEAT PROTEIN-RELATED"/>
    <property type="match status" value="1"/>
</dbReference>
<feature type="domain" description="KIB1-4 beta-propeller" evidence="1">
    <location>
        <begin position="72"/>
        <end position="315"/>
    </location>
</feature>
<dbReference type="Gene3D" id="1.20.1280.50">
    <property type="match status" value="1"/>
</dbReference>
<sequence length="348" mass="39945">METNKTVERDWSSLVPELLNLIARYLTEISDFVRFRAVCTAWRFSTPITDLPPQFPWILETCRFLYEPHILLYSIISSKTYTIHPPNVLGKMFLGSSQGYMLTDLCDCTTNQVFSGQHTCQLSLLNLLNNHEITLPACDFMHHAYWIGPQQYQIGEFVVCFGYTGCQRYKSAFCCLGEDNWCELESDFKDHFQCFHIKNMFFRLEEDTGVMKVNNLTTGTLSYVLPPVKDYKVGAIYYPVDASGDILIVFKRYDCFDVHRLNLSGSSSPFWVKVKNIGNQALFIDSQGGFALEASNFSRVKANCIYFLDSFSSVKRIDIDTGDLELLHCPFEGTSRWFVPNLVHLQAK</sequence>
<dbReference type="EMBL" id="JAMFTS010000001">
    <property type="protein sequence ID" value="KAJ4804176.1"/>
    <property type="molecule type" value="Genomic_DNA"/>
</dbReference>